<dbReference type="Pfam" id="PF00849">
    <property type="entry name" value="PseudoU_synth_2"/>
    <property type="match status" value="1"/>
</dbReference>
<comment type="caution">
    <text evidence="8">The sequence shown here is derived from an EMBL/GenBank/DDBJ whole genome shotgun (WGS) entry which is preliminary data.</text>
</comment>
<sequence>MSQHHPDSVRLNKAISDSGYCSRRQADKLIEQGRVQINGEPTGLGQRVMPQDVVTVDGKPIKSQENLVYIALNKPVGITSTTDQRVKGNVVDFINHPERIYHVGRLDKPSEGLLLMTNDGDIVNKILRAGNRHEKEYIVTVDRPITPEFLKRMSSGVPILDTVTKPCQVEKISRYVFRIILIQGLNRQIRRMCEYFEYEVVKLKRIRIMNIALGDLPTGAWRDLTTRELEDLKKELKDSDNQSFKPQ</sequence>
<comment type="similarity">
    <text evidence="1 6">Belongs to the pseudouridine synthase RsuA family.</text>
</comment>
<dbReference type="AlphaFoldDB" id="A0A2S7KQ97"/>
<dbReference type="Pfam" id="PF01479">
    <property type="entry name" value="S4"/>
    <property type="match status" value="1"/>
</dbReference>
<evidence type="ECO:0000313" key="9">
    <source>
        <dbReference type="Proteomes" id="UP000239800"/>
    </source>
</evidence>
<evidence type="ECO:0000256" key="1">
    <source>
        <dbReference type="ARBA" id="ARBA00008348"/>
    </source>
</evidence>
<dbReference type="FunFam" id="3.30.70.1560:FF:000002">
    <property type="entry name" value="Pseudouridine synthase"/>
    <property type="match status" value="1"/>
</dbReference>
<evidence type="ECO:0000313" key="8">
    <source>
        <dbReference type="EMBL" id="PQB04743.1"/>
    </source>
</evidence>
<dbReference type="RefSeq" id="WP_104812669.1">
    <property type="nucleotide sequence ID" value="NZ_MQUB01000001.1"/>
</dbReference>
<dbReference type="PANTHER" id="PTHR47683:SF2">
    <property type="entry name" value="RNA-BINDING S4 DOMAIN-CONTAINING PROTEIN"/>
    <property type="match status" value="1"/>
</dbReference>
<dbReference type="EC" id="5.4.99.-" evidence="6"/>
<dbReference type="PANTHER" id="PTHR47683">
    <property type="entry name" value="PSEUDOURIDINE SYNTHASE FAMILY PROTEIN-RELATED"/>
    <property type="match status" value="1"/>
</dbReference>
<keyword evidence="9" id="KW-1185">Reference proteome</keyword>
<evidence type="ECO:0000259" key="7">
    <source>
        <dbReference type="SMART" id="SM00363"/>
    </source>
</evidence>
<dbReference type="FunFam" id="3.10.290.10:FF:000003">
    <property type="entry name" value="Pseudouridine synthase"/>
    <property type="match status" value="1"/>
</dbReference>
<proteinExistence type="inferred from homology"/>
<dbReference type="SUPFAM" id="SSF55120">
    <property type="entry name" value="Pseudouridine synthase"/>
    <property type="match status" value="1"/>
</dbReference>
<dbReference type="InterPro" id="IPR002942">
    <property type="entry name" value="S4_RNA-bd"/>
</dbReference>
<dbReference type="OrthoDB" id="9807213at2"/>
<dbReference type="InterPro" id="IPR020103">
    <property type="entry name" value="PsdUridine_synth_cat_dom_sf"/>
</dbReference>
<name>A0A2S7KQ97_9FLAO</name>
<comment type="catalytic activity">
    <reaction evidence="3">
        <text>uridine(35) in tRNA(Tyr) = pseudouridine(35) in tRNA(Tyr)</text>
        <dbReference type="Rhea" id="RHEA:60556"/>
        <dbReference type="Rhea" id="RHEA-COMP:15607"/>
        <dbReference type="Rhea" id="RHEA-COMP:15608"/>
        <dbReference type="ChEBI" id="CHEBI:65314"/>
        <dbReference type="ChEBI" id="CHEBI:65315"/>
    </reaction>
</comment>
<dbReference type="NCBIfam" id="NF007784">
    <property type="entry name" value="PRK10475.1"/>
    <property type="match status" value="1"/>
</dbReference>
<dbReference type="InterPro" id="IPR050343">
    <property type="entry name" value="RsuA_PseudoU_synthase"/>
</dbReference>
<dbReference type="Proteomes" id="UP000239800">
    <property type="component" value="Unassembled WGS sequence"/>
</dbReference>
<dbReference type="CDD" id="cd00165">
    <property type="entry name" value="S4"/>
    <property type="match status" value="1"/>
</dbReference>
<dbReference type="InterPro" id="IPR000748">
    <property type="entry name" value="PsdUridine_synth_RsuA/RluB/E/F"/>
</dbReference>
<evidence type="ECO:0000256" key="4">
    <source>
        <dbReference type="ARBA" id="ARBA00036535"/>
    </source>
</evidence>
<gene>
    <name evidence="8" type="ORF">BST85_07425</name>
</gene>
<evidence type="ECO:0000256" key="2">
    <source>
        <dbReference type="ARBA" id="ARBA00023235"/>
    </source>
</evidence>
<reference evidence="8 9" key="1">
    <citation type="submission" date="2016-11" db="EMBL/GenBank/DDBJ databases">
        <title>Trade-off between light-utilization and light-protection in marine flavobacteria.</title>
        <authorList>
            <person name="Kumagai Y."/>
        </authorList>
    </citation>
    <scope>NUCLEOTIDE SEQUENCE [LARGE SCALE GENOMIC DNA]</scope>
    <source>
        <strain evidence="8 9">NBRC 107741</strain>
    </source>
</reference>
<dbReference type="InterPro" id="IPR020094">
    <property type="entry name" value="TruA/RsuA/RluB/E/F_N"/>
</dbReference>
<dbReference type="GO" id="GO:0003723">
    <property type="term" value="F:RNA binding"/>
    <property type="evidence" value="ECO:0007669"/>
    <property type="project" value="UniProtKB-KW"/>
</dbReference>
<dbReference type="InterPro" id="IPR036986">
    <property type="entry name" value="S4_RNA-bd_sf"/>
</dbReference>
<dbReference type="GO" id="GO:0000455">
    <property type="term" value="P:enzyme-directed rRNA pseudouridine synthesis"/>
    <property type="evidence" value="ECO:0007669"/>
    <property type="project" value="UniProtKB-ARBA"/>
</dbReference>
<protein>
    <recommendedName>
        <fullName evidence="6">Pseudouridine synthase</fullName>
        <ecNumber evidence="6">5.4.99.-</ecNumber>
    </recommendedName>
</protein>
<accession>A0A2S7KQ97</accession>
<dbReference type="GO" id="GO:0160138">
    <property type="term" value="F:23S rRNA pseudouridine(2604) synthase activity"/>
    <property type="evidence" value="ECO:0007669"/>
    <property type="project" value="UniProtKB-EC"/>
</dbReference>
<evidence type="ECO:0000256" key="6">
    <source>
        <dbReference type="RuleBase" id="RU003887"/>
    </source>
</evidence>
<keyword evidence="5" id="KW-0694">RNA-binding</keyword>
<feature type="domain" description="RNA-binding S4" evidence="7">
    <location>
        <begin position="9"/>
        <end position="66"/>
    </location>
</feature>
<dbReference type="InterPro" id="IPR042092">
    <property type="entry name" value="PsdUridine_s_RsuA/RluB/E/F_cat"/>
</dbReference>
<dbReference type="PROSITE" id="PS50889">
    <property type="entry name" value="S4"/>
    <property type="match status" value="1"/>
</dbReference>
<evidence type="ECO:0000256" key="5">
    <source>
        <dbReference type="PROSITE-ProRule" id="PRU00182"/>
    </source>
</evidence>
<dbReference type="SUPFAM" id="SSF55174">
    <property type="entry name" value="Alpha-L RNA-binding motif"/>
    <property type="match status" value="1"/>
</dbReference>
<evidence type="ECO:0000256" key="3">
    <source>
        <dbReference type="ARBA" id="ARBA00036390"/>
    </source>
</evidence>
<comment type="catalytic activity">
    <reaction evidence="4">
        <text>uridine(2604) in 23S rRNA = pseudouridine(2604) in 23S rRNA</text>
        <dbReference type="Rhea" id="RHEA:38875"/>
        <dbReference type="Rhea" id="RHEA-COMP:10093"/>
        <dbReference type="Rhea" id="RHEA-COMP:10094"/>
        <dbReference type="ChEBI" id="CHEBI:65314"/>
        <dbReference type="ChEBI" id="CHEBI:65315"/>
        <dbReference type="EC" id="5.4.99.21"/>
    </reaction>
</comment>
<dbReference type="InterPro" id="IPR006145">
    <property type="entry name" value="PsdUridine_synth_RsuA/RluA"/>
</dbReference>
<dbReference type="InterPro" id="IPR018496">
    <property type="entry name" value="PsdUridine_synth_RsuA/RluB_CS"/>
</dbReference>
<dbReference type="CDD" id="cd02554">
    <property type="entry name" value="PseudoU_synth_RluF"/>
    <property type="match status" value="1"/>
</dbReference>
<keyword evidence="2 6" id="KW-0413">Isomerase</keyword>
<dbReference type="Gene3D" id="3.30.70.1560">
    <property type="entry name" value="Alpha-L RNA-binding motif"/>
    <property type="match status" value="1"/>
</dbReference>
<dbReference type="PROSITE" id="PS01149">
    <property type="entry name" value="PSI_RSU"/>
    <property type="match status" value="1"/>
</dbReference>
<dbReference type="EMBL" id="MQUB01000001">
    <property type="protein sequence ID" value="PQB04743.1"/>
    <property type="molecule type" value="Genomic_DNA"/>
</dbReference>
<dbReference type="NCBIfam" id="TIGR00093">
    <property type="entry name" value="pseudouridine synthase"/>
    <property type="match status" value="1"/>
</dbReference>
<dbReference type="Gene3D" id="3.10.290.10">
    <property type="entry name" value="RNA-binding S4 domain"/>
    <property type="match status" value="1"/>
</dbReference>
<dbReference type="Gene3D" id="3.30.70.580">
    <property type="entry name" value="Pseudouridine synthase I, catalytic domain, N-terminal subdomain"/>
    <property type="match status" value="1"/>
</dbReference>
<organism evidence="8 9">
    <name type="scientific">Aureitalea marina</name>
    <dbReference type="NCBI Taxonomy" id="930804"/>
    <lineage>
        <taxon>Bacteria</taxon>
        <taxon>Pseudomonadati</taxon>
        <taxon>Bacteroidota</taxon>
        <taxon>Flavobacteriia</taxon>
        <taxon>Flavobacteriales</taxon>
        <taxon>Flavobacteriaceae</taxon>
        <taxon>Aureitalea</taxon>
    </lineage>
</organism>
<dbReference type="SMART" id="SM00363">
    <property type="entry name" value="S4"/>
    <property type="match status" value="1"/>
</dbReference>